<sequence length="72" mass="7495">MALKASLYSPVAIPSSASSPSGLSAGRSVGEVVLWGYRDEADYTTPPHLHATTHVCQSVCPAASYYATIPAE</sequence>
<protein>
    <submittedName>
        <fullName evidence="2">Uncharacterized protein</fullName>
    </submittedName>
</protein>
<feature type="compositionally biased region" description="Low complexity" evidence="1">
    <location>
        <begin position="9"/>
        <end position="26"/>
    </location>
</feature>
<organism evidence="2 3">
    <name type="scientific">Portunus trituberculatus</name>
    <name type="common">Swimming crab</name>
    <name type="synonym">Neptunus trituberculatus</name>
    <dbReference type="NCBI Taxonomy" id="210409"/>
    <lineage>
        <taxon>Eukaryota</taxon>
        <taxon>Metazoa</taxon>
        <taxon>Ecdysozoa</taxon>
        <taxon>Arthropoda</taxon>
        <taxon>Crustacea</taxon>
        <taxon>Multicrustacea</taxon>
        <taxon>Malacostraca</taxon>
        <taxon>Eumalacostraca</taxon>
        <taxon>Eucarida</taxon>
        <taxon>Decapoda</taxon>
        <taxon>Pleocyemata</taxon>
        <taxon>Brachyura</taxon>
        <taxon>Eubrachyura</taxon>
        <taxon>Portunoidea</taxon>
        <taxon>Portunidae</taxon>
        <taxon>Portuninae</taxon>
        <taxon>Portunus</taxon>
    </lineage>
</organism>
<reference evidence="2 3" key="1">
    <citation type="submission" date="2019-05" db="EMBL/GenBank/DDBJ databases">
        <title>Another draft genome of Portunus trituberculatus and its Hox gene families provides insights of decapod evolution.</title>
        <authorList>
            <person name="Jeong J.-H."/>
            <person name="Song I."/>
            <person name="Kim S."/>
            <person name="Choi T."/>
            <person name="Kim D."/>
            <person name="Ryu S."/>
            <person name="Kim W."/>
        </authorList>
    </citation>
    <scope>NUCLEOTIDE SEQUENCE [LARGE SCALE GENOMIC DNA]</scope>
    <source>
        <tissue evidence="2">Muscle</tissue>
    </source>
</reference>
<dbReference type="AlphaFoldDB" id="A0A5B7GRQ8"/>
<proteinExistence type="predicted"/>
<evidence type="ECO:0000313" key="3">
    <source>
        <dbReference type="Proteomes" id="UP000324222"/>
    </source>
</evidence>
<dbReference type="EMBL" id="VSRR010017383">
    <property type="protein sequence ID" value="MPC60306.1"/>
    <property type="molecule type" value="Genomic_DNA"/>
</dbReference>
<evidence type="ECO:0000256" key="1">
    <source>
        <dbReference type="SAM" id="MobiDB-lite"/>
    </source>
</evidence>
<keyword evidence="3" id="KW-1185">Reference proteome</keyword>
<accession>A0A5B7GRQ8</accession>
<dbReference type="Proteomes" id="UP000324222">
    <property type="component" value="Unassembled WGS sequence"/>
</dbReference>
<feature type="region of interest" description="Disordered" evidence="1">
    <location>
        <begin position="1"/>
        <end position="26"/>
    </location>
</feature>
<evidence type="ECO:0000313" key="2">
    <source>
        <dbReference type="EMBL" id="MPC60306.1"/>
    </source>
</evidence>
<name>A0A5B7GRQ8_PORTR</name>
<gene>
    <name evidence="2" type="ORF">E2C01_054347</name>
</gene>
<comment type="caution">
    <text evidence="2">The sequence shown here is derived from an EMBL/GenBank/DDBJ whole genome shotgun (WGS) entry which is preliminary data.</text>
</comment>